<feature type="transmembrane region" description="Helical" evidence="1">
    <location>
        <begin position="78"/>
        <end position="95"/>
    </location>
</feature>
<feature type="transmembrane region" description="Helical" evidence="1">
    <location>
        <begin position="102"/>
        <end position="121"/>
    </location>
</feature>
<evidence type="ECO:0000313" key="2">
    <source>
        <dbReference type="EMBL" id="QFG70184.1"/>
    </source>
</evidence>
<name>A0A5J6V9Y8_9MICO</name>
<evidence type="ECO:0000256" key="1">
    <source>
        <dbReference type="SAM" id="Phobius"/>
    </source>
</evidence>
<accession>A0A5J6V9Y8</accession>
<reference evidence="2 3" key="1">
    <citation type="submission" date="2019-09" db="EMBL/GenBank/DDBJ databases">
        <title>Serinicoccus pratensis sp. nov., isolated from meadow soil.</title>
        <authorList>
            <person name="Zhang W."/>
        </authorList>
    </citation>
    <scope>NUCLEOTIDE SEQUENCE [LARGE SCALE GENOMIC DNA]</scope>
    <source>
        <strain evidence="2 3">W204</strain>
    </source>
</reference>
<organism evidence="2 3">
    <name type="scientific">Ornithinimicrobium pratense</name>
    <dbReference type="NCBI Taxonomy" id="2593973"/>
    <lineage>
        <taxon>Bacteria</taxon>
        <taxon>Bacillati</taxon>
        <taxon>Actinomycetota</taxon>
        <taxon>Actinomycetes</taxon>
        <taxon>Micrococcales</taxon>
        <taxon>Ornithinimicrobiaceae</taxon>
        <taxon>Ornithinimicrobium</taxon>
    </lineage>
</organism>
<keyword evidence="3" id="KW-1185">Reference proteome</keyword>
<feature type="transmembrane region" description="Helical" evidence="1">
    <location>
        <begin position="12"/>
        <end position="31"/>
    </location>
</feature>
<gene>
    <name evidence="2" type="ORF">FY030_06135</name>
</gene>
<dbReference type="OrthoDB" id="3253635at2"/>
<proteinExistence type="predicted"/>
<keyword evidence="1" id="KW-0812">Transmembrane</keyword>
<dbReference type="AlphaFoldDB" id="A0A5J6V9Y8"/>
<dbReference type="EMBL" id="CP044427">
    <property type="protein sequence ID" value="QFG70184.1"/>
    <property type="molecule type" value="Genomic_DNA"/>
</dbReference>
<evidence type="ECO:0000313" key="3">
    <source>
        <dbReference type="Proteomes" id="UP000326546"/>
    </source>
</evidence>
<protein>
    <submittedName>
        <fullName evidence="2">DoxX family protein</fullName>
    </submittedName>
</protein>
<dbReference type="Proteomes" id="UP000326546">
    <property type="component" value="Chromosome"/>
</dbReference>
<dbReference type="KEGG" id="serw:FY030_06135"/>
<keyword evidence="1" id="KW-0472">Membrane</keyword>
<sequence length="169" mass="18063">MQTDLVRSSFARGALAFLRIVVGWIFLWAFFDKLFGLGYSTPGERAWINGGSPTFGFLDNAGGVFGGIFQSMAGAAPFFDWIFMAGLLGIGMAMITGAGVKIAAIAGTALVFMMYLASFPFGQEGQSNPITTSHWLEAAAMITVAATRAGDTLGLGKWWSRIVGDSWLR</sequence>
<keyword evidence="1" id="KW-1133">Transmembrane helix</keyword>